<name>E7GAQ9_9FIRM</name>
<dbReference type="GeneID" id="78229799"/>
<comment type="caution">
    <text evidence="2">The sequence shown here is derived from an EMBL/GenBank/DDBJ whole genome shotgun (WGS) entry which is preliminary data.</text>
</comment>
<dbReference type="HOGENOM" id="CLU_1783581_0_0_9"/>
<dbReference type="EMBL" id="ADKX01000033">
    <property type="protein sequence ID" value="EFW04725.1"/>
    <property type="molecule type" value="Genomic_DNA"/>
</dbReference>
<dbReference type="RefSeq" id="WP_008788951.1">
    <property type="nucleotide sequence ID" value="NZ_AKCB01000001.1"/>
</dbReference>
<dbReference type="PROSITE" id="PS51257">
    <property type="entry name" value="PROKAR_LIPOPROTEIN"/>
    <property type="match status" value="1"/>
</dbReference>
<gene>
    <name evidence="2" type="ORF">HMPREF9488_01849</name>
</gene>
<reference evidence="2 3" key="1">
    <citation type="submission" date="2010-12" db="EMBL/GenBank/DDBJ databases">
        <title>The Genome Sequence of Coprobacillus sp. strain 29_1.</title>
        <authorList>
            <consortium name="The Broad Institute Genome Sequencing Platform"/>
            <person name="Earl A."/>
            <person name="Ward D."/>
            <person name="Feldgarden M."/>
            <person name="Gevers D."/>
            <person name="Daigneault M."/>
            <person name="Sibley C.D."/>
            <person name="White A."/>
            <person name="Strauss J."/>
            <person name="Allen-Vercoe E."/>
            <person name="Young S.K."/>
            <person name="Zeng Q."/>
            <person name="Gargeya S."/>
            <person name="Fitzgerald M."/>
            <person name="Haas B."/>
            <person name="Abouelleil A."/>
            <person name="Alvarado L."/>
            <person name="Arachchi H.M."/>
            <person name="Berlin A."/>
            <person name="Brown A."/>
            <person name="Chapman S.B."/>
            <person name="Chen Z."/>
            <person name="Dunbar C."/>
            <person name="Freedman E."/>
            <person name="Gearin G."/>
            <person name="Gellesch M."/>
            <person name="Goldberg J."/>
            <person name="Griggs A."/>
            <person name="Gujja S."/>
            <person name="Heilman E."/>
            <person name="Heiman D."/>
            <person name="Howarth C."/>
            <person name="Larson L."/>
            <person name="Lui A."/>
            <person name="MacDonald P.J.P."/>
            <person name="Mehta T."/>
            <person name="Montmayeur A."/>
            <person name="Murphy C."/>
            <person name="Neiman D."/>
            <person name="Pearson M."/>
            <person name="Priest M."/>
            <person name="Roberts A."/>
            <person name="Saif S."/>
            <person name="Shea T."/>
            <person name="Shenoy N."/>
            <person name="Sisk P."/>
            <person name="Stolte C."/>
            <person name="Sykes S."/>
            <person name="White J."/>
            <person name="Yandava C."/>
            <person name="Nusbaum C."/>
            <person name="Birren B."/>
        </authorList>
    </citation>
    <scope>NUCLEOTIDE SEQUENCE [LARGE SCALE GENOMIC DNA]</scope>
    <source>
        <strain evidence="2 3">29_1</strain>
    </source>
</reference>
<organism evidence="2 3">
    <name type="scientific">Coprobacillus cateniformis</name>
    <dbReference type="NCBI Taxonomy" id="100884"/>
    <lineage>
        <taxon>Bacteria</taxon>
        <taxon>Bacillati</taxon>
        <taxon>Bacillota</taxon>
        <taxon>Erysipelotrichia</taxon>
        <taxon>Erysipelotrichales</taxon>
        <taxon>Coprobacillaceae</taxon>
        <taxon>Coprobacillus</taxon>
    </lineage>
</organism>
<sequence>MKKLMMVMMCVTLLAGCGNDDKKNNNDNNTANNNNVTDTNDNKTNTNDNWFDRFESDLKGKNVNYSNKTSLDATTIGGAEGYRYATENGNIDVYRFEDGDELNRIMKEKKIRMNDKDSNVEVNDHYVIVSDGLSDDIMNVFRGLK</sequence>
<keyword evidence="3" id="KW-1185">Reference proteome</keyword>
<dbReference type="OrthoDB" id="1643891at2"/>
<protein>
    <recommendedName>
        <fullName evidence="4">Lipoprotein</fullName>
    </recommendedName>
</protein>
<evidence type="ECO:0000313" key="3">
    <source>
        <dbReference type="Proteomes" id="UP000003157"/>
    </source>
</evidence>
<evidence type="ECO:0000256" key="1">
    <source>
        <dbReference type="SAM" id="MobiDB-lite"/>
    </source>
</evidence>
<evidence type="ECO:0000313" key="2">
    <source>
        <dbReference type="EMBL" id="EFW04725.1"/>
    </source>
</evidence>
<dbReference type="Proteomes" id="UP000003157">
    <property type="component" value="Unassembled WGS sequence"/>
</dbReference>
<accession>E7GAQ9</accession>
<dbReference type="AlphaFoldDB" id="E7GAQ9"/>
<evidence type="ECO:0008006" key="4">
    <source>
        <dbReference type="Google" id="ProtNLM"/>
    </source>
</evidence>
<feature type="compositionally biased region" description="Low complexity" evidence="1">
    <location>
        <begin position="26"/>
        <end position="48"/>
    </location>
</feature>
<dbReference type="STRING" id="100884.GCA_000269565_01945"/>
<feature type="region of interest" description="Disordered" evidence="1">
    <location>
        <begin position="21"/>
        <end position="48"/>
    </location>
</feature>
<dbReference type="eggNOG" id="ENOG5033WEN">
    <property type="taxonomic scope" value="Bacteria"/>
</dbReference>
<proteinExistence type="predicted"/>